<reference evidence="1" key="1">
    <citation type="journal article" date="2020" name="Stud. Mycol.">
        <title>101 Dothideomycetes genomes: a test case for predicting lifestyles and emergence of pathogens.</title>
        <authorList>
            <person name="Haridas S."/>
            <person name="Albert R."/>
            <person name="Binder M."/>
            <person name="Bloem J."/>
            <person name="Labutti K."/>
            <person name="Salamov A."/>
            <person name="Andreopoulos B."/>
            <person name="Baker S."/>
            <person name="Barry K."/>
            <person name="Bills G."/>
            <person name="Bluhm B."/>
            <person name="Cannon C."/>
            <person name="Castanera R."/>
            <person name="Culley D."/>
            <person name="Daum C."/>
            <person name="Ezra D."/>
            <person name="Gonzalez J."/>
            <person name="Henrissat B."/>
            <person name="Kuo A."/>
            <person name="Liang C."/>
            <person name="Lipzen A."/>
            <person name="Lutzoni F."/>
            <person name="Magnuson J."/>
            <person name="Mondo S."/>
            <person name="Nolan M."/>
            <person name="Ohm R."/>
            <person name="Pangilinan J."/>
            <person name="Park H.-J."/>
            <person name="Ramirez L."/>
            <person name="Alfaro M."/>
            <person name="Sun H."/>
            <person name="Tritt A."/>
            <person name="Yoshinaga Y."/>
            <person name="Zwiers L.-H."/>
            <person name="Turgeon B."/>
            <person name="Goodwin S."/>
            <person name="Spatafora J."/>
            <person name="Crous P."/>
            <person name="Grigoriev I."/>
        </authorList>
    </citation>
    <scope>NUCLEOTIDE SEQUENCE</scope>
    <source>
        <strain evidence="1">CBS 480.64</strain>
    </source>
</reference>
<dbReference type="EMBL" id="MU005964">
    <property type="protein sequence ID" value="KAF2862645.1"/>
    <property type="molecule type" value="Genomic_DNA"/>
</dbReference>
<evidence type="ECO:0000313" key="1">
    <source>
        <dbReference type="EMBL" id="KAF2862645.1"/>
    </source>
</evidence>
<dbReference type="Proteomes" id="UP000799421">
    <property type="component" value="Unassembled WGS sequence"/>
</dbReference>
<dbReference type="OrthoDB" id="3913028at2759"/>
<name>A0A6A7C6N3_9PEZI</name>
<dbReference type="AlphaFoldDB" id="A0A6A7C6N3"/>
<keyword evidence="2" id="KW-1185">Reference proteome</keyword>
<gene>
    <name evidence="1" type="ORF">K470DRAFT_262538</name>
</gene>
<evidence type="ECO:0000313" key="2">
    <source>
        <dbReference type="Proteomes" id="UP000799421"/>
    </source>
</evidence>
<protein>
    <submittedName>
        <fullName evidence="1">Uncharacterized protein</fullName>
    </submittedName>
</protein>
<proteinExistence type="predicted"/>
<sequence>MDNRSQSNYSVSSTATTVVSCGDVSTLNACDKSPIYVYNHRDGTRLKTSQAELSALLEKDRQLRCSIKPIPRGAFFMDVYQYDLWLPEERIAYVRKPNYNTNLAGVRIPWSVYIRRLFSGKSKDLYILSSDHPQPSEKEVQQGVAEISHIPKDLPRPGLPARVGSG</sequence>
<dbReference type="PROSITE" id="PS51257">
    <property type="entry name" value="PROKAR_LIPOPROTEIN"/>
    <property type="match status" value="1"/>
</dbReference>
<accession>A0A6A7C6N3</accession>
<organism evidence="1 2">
    <name type="scientific">Piedraia hortae CBS 480.64</name>
    <dbReference type="NCBI Taxonomy" id="1314780"/>
    <lineage>
        <taxon>Eukaryota</taxon>
        <taxon>Fungi</taxon>
        <taxon>Dikarya</taxon>
        <taxon>Ascomycota</taxon>
        <taxon>Pezizomycotina</taxon>
        <taxon>Dothideomycetes</taxon>
        <taxon>Dothideomycetidae</taxon>
        <taxon>Capnodiales</taxon>
        <taxon>Piedraiaceae</taxon>
        <taxon>Piedraia</taxon>
    </lineage>
</organism>